<dbReference type="RefSeq" id="WP_204728752.1">
    <property type="nucleotide sequence ID" value="NZ_JAFBDK010000005.1"/>
</dbReference>
<feature type="transmembrane region" description="Helical" evidence="1">
    <location>
        <begin position="29"/>
        <end position="47"/>
    </location>
</feature>
<feature type="transmembrane region" description="Helical" evidence="1">
    <location>
        <begin position="7"/>
        <end position="23"/>
    </location>
</feature>
<protein>
    <recommendedName>
        <fullName evidence="4">Permease</fullName>
    </recommendedName>
</protein>
<evidence type="ECO:0000313" key="3">
    <source>
        <dbReference type="Proteomes" id="UP001597561"/>
    </source>
</evidence>
<keyword evidence="3" id="KW-1185">Reference proteome</keyword>
<feature type="transmembrane region" description="Helical" evidence="1">
    <location>
        <begin position="59"/>
        <end position="78"/>
    </location>
</feature>
<evidence type="ECO:0000313" key="2">
    <source>
        <dbReference type="EMBL" id="MFD2912186.1"/>
    </source>
</evidence>
<dbReference type="EMBL" id="JBHUPG010000019">
    <property type="protein sequence ID" value="MFD2912186.1"/>
    <property type="molecule type" value="Genomic_DNA"/>
</dbReference>
<reference evidence="3" key="1">
    <citation type="journal article" date="2019" name="Int. J. Syst. Evol. Microbiol.">
        <title>The Global Catalogue of Microorganisms (GCM) 10K type strain sequencing project: providing services to taxonomists for standard genome sequencing and annotation.</title>
        <authorList>
            <consortium name="The Broad Institute Genomics Platform"/>
            <consortium name="The Broad Institute Genome Sequencing Center for Infectious Disease"/>
            <person name="Wu L."/>
            <person name="Ma J."/>
        </authorList>
    </citation>
    <scope>NUCLEOTIDE SEQUENCE [LARGE SCALE GENOMIC DNA]</scope>
    <source>
        <strain evidence="3">KCTC 13528</strain>
    </source>
</reference>
<evidence type="ECO:0000256" key="1">
    <source>
        <dbReference type="SAM" id="Phobius"/>
    </source>
</evidence>
<comment type="caution">
    <text evidence="2">The sequence shown here is derived from an EMBL/GenBank/DDBJ whole genome shotgun (WGS) entry which is preliminary data.</text>
</comment>
<keyword evidence="1" id="KW-0472">Membrane</keyword>
<keyword evidence="1" id="KW-0812">Transmembrane</keyword>
<keyword evidence="1" id="KW-1133">Transmembrane helix</keyword>
<organism evidence="2 3">
    <name type="scientific">Jeotgalibacillus terrae</name>
    <dbReference type="NCBI Taxonomy" id="587735"/>
    <lineage>
        <taxon>Bacteria</taxon>
        <taxon>Bacillati</taxon>
        <taxon>Bacillota</taxon>
        <taxon>Bacilli</taxon>
        <taxon>Bacillales</taxon>
        <taxon>Caryophanaceae</taxon>
        <taxon>Jeotgalibacillus</taxon>
    </lineage>
</organism>
<dbReference type="Proteomes" id="UP001597561">
    <property type="component" value="Unassembled WGS sequence"/>
</dbReference>
<sequence length="113" mass="13354">MQKILSLLVPILALLFLIGTFFLQYEFLFVTRIILIVFSILYIVIDIKRDYFIENKQVFVFISMMSMISVAVSVLLDLTVEDSVFNSRDFFIPLYVFVLIVIMYKDLYDTKKK</sequence>
<evidence type="ECO:0008006" key="4">
    <source>
        <dbReference type="Google" id="ProtNLM"/>
    </source>
</evidence>
<accession>A0ABW5ZJG1</accession>
<gene>
    <name evidence="2" type="ORF">ACFS5P_09895</name>
</gene>
<proteinExistence type="predicted"/>
<name>A0ABW5ZJG1_9BACL</name>
<feature type="transmembrane region" description="Helical" evidence="1">
    <location>
        <begin position="90"/>
        <end position="108"/>
    </location>
</feature>